<dbReference type="PROSITE" id="PS00977">
    <property type="entry name" value="FAD_G3PDH_1"/>
    <property type="match status" value="1"/>
</dbReference>
<reference evidence="10" key="1">
    <citation type="submission" date="2019-01" db="EMBL/GenBank/DDBJ databases">
        <title>Gri0909 isolated from a small marine red alga.</title>
        <authorList>
            <person name="Kim J."/>
            <person name="Jeong S.E."/>
            <person name="Jeon C.O."/>
        </authorList>
    </citation>
    <scope>NUCLEOTIDE SEQUENCE [LARGE SCALE GENOMIC DNA]</scope>
    <source>
        <strain evidence="10">Gri0909</strain>
    </source>
</reference>
<keyword evidence="3 6" id="KW-0285">Flavoprotein</keyword>
<gene>
    <name evidence="9" type="ORF">EOI86_16615</name>
</gene>
<feature type="domain" description="FAD dependent oxidoreductase" evidence="7">
    <location>
        <begin position="7"/>
        <end position="343"/>
    </location>
</feature>
<dbReference type="GO" id="GO:0009331">
    <property type="term" value="C:glycerol-3-phosphate dehydrogenase (FAD) complex"/>
    <property type="evidence" value="ECO:0007669"/>
    <property type="project" value="UniProtKB-UniRule"/>
</dbReference>
<dbReference type="PANTHER" id="PTHR11985">
    <property type="entry name" value="GLYCEROL-3-PHOSPHATE DEHYDROGENASE"/>
    <property type="match status" value="1"/>
</dbReference>
<dbReference type="InterPro" id="IPR006076">
    <property type="entry name" value="FAD-dep_OxRdtase"/>
</dbReference>
<evidence type="ECO:0000256" key="1">
    <source>
        <dbReference type="ARBA" id="ARBA00001974"/>
    </source>
</evidence>
<dbReference type="Gene3D" id="3.50.50.60">
    <property type="entry name" value="FAD/NAD(P)-binding domain"/>
    <property type="match status" value="1"/>
</dbReference>
<dbReference type="EC" id="1.1.5.3" evidence="6"/>
<evidence type="ECO:0000313" key="10">
    <source>
        <dbReference type="Proteomes" id="UP000287447"/>
    </source>
</evidence>
<evidence type="ECO:0000259" key="7">
    <source>
        <dbReference type="Pfam" id="PF01266"/>
    </source>
</evidence>
<feature type="domain" description="Alpha-glycerophosphate oxidase C-terminal" evidence="8">
    <location>
        <begin position="386"/>
        <end position="482"/>
    </location>
</feature>
<dbReference type="PANTHER" id="PTHR11985:SF15">
    <property type="entry name" value="GLYCEROL-3-PHOSPHATE DEHYDROGENASE, MITOCHONDRIAL"/>
    <property type="match status" value="1"/>
</dbReference>
<comment type="cofactor">
    <cofactor evidence="1 6">
        <name>FAD</name>
        <dbReference type="ChEBI" id="CHEBI:57692"/>
    </cofactor>
</comment>
<sequence length="503" mass="55200">MIEQIYDIAIIGGGVNGCGIARDAAGRGLNVLLAEQRDLAIGTSSASTKLIHGGLRYLEHYEFGLVRESLKEREVLLSMVPHIAWPLRFVLPHHSGLRPAWLIRLGLFLYDHLGGRKILPGSRTLDLRKDDAGRPLRDSFTKAFEYSDCWVDDARLVALNAVDAADRGADILTRTSVTGAKREGGVWAVTLHDETTGTDRTIRAKALVNAAGPWVAEVLSRSIGVNSKASVRLVKGSHIVIPRKYDHDRAYIFQNADGRIIFAIPYEQDFTLIGTTDVDFTEDPKDVRISDGEIAYLCEAASAYFADPIHPDDVVWTYSGVRPLYDDGASAAQTATRDFVLDLHARAGEAALLNIFGGKITTYRHLAEEALAKLKPYLPEMGRTWTAGAALPGGDFPVGSHPALIDGLRDTYPFLAPKTAARLVHAYGTRAASVLGDATSLEDLGQHFGADLYAREVAYLMAEEWAVDGDDLLWRRSKLGLRLTEEERRGVSDWMKNHRAATV</sequence>
<dbReference type="OrthoDB" id="9766796at2"/>
<dbReference type="PRINTS" id="PR01001">
    <property type="entry name" value="FADG3PDH"/>
</dbReference>
<dbReference type="AlphaFoldDB" id="A0A3S2Y3E6"/>
<comment type="catalytic activity">
    <reaction evidence="6">
        <text>a quinone + sn-glycerol 3-phosphate = dihydroxyacetone phosphate + a quinol</text>
        <dbReference type="Rhea" id="RHEA:18977"/>
        <dbReference type="ChEBI" id="CHEBI:24646"/>
        <dbReference type="ChEBI" id="CHEBI:57597"/>
        <dbReference type="ChEBI" id="CHEBI:57642"/>
        <dbReference type="ChEBI" id="CHEBI:132124"/>
        <dbReference type="EC" id="1.1.5.3"/>
    </reaction>
</comment>
<dbReference type="InterPro" id="IPR038299">
    <property type="entry name" value="DAO_C_sf"/>
</dbReference>
<dbReference type="InterPro" id="IPR000447">
    <property type="entry name" value="G3P_DH_FAD-dep"/>
</dbReference>
<organism evidence="9 10">
    <name type="scientific">Hwanghaeella grinnelliae</name>
    <dbReference type="NCBI Taxonomy" id="2500179"/>
    <lineage>
        <taxon>Bacteria</taxon>
        <taxon>Pseudomonadati</taxon>
        <taxon>Pseudomonadota</taxon>
        <taxon>Alphaproteobacteria</taxon>
        <taxon>Rhodospirillales</taxon>
        <taxon>Rhodospirillaceae</taxon>
        <taxon>Hwanghaeella</taxon>
    </lineage>
</organism>
<dbReference type="InterPro" id="IPR036188">
    <property type="entry name" value="FAD/NAD-bd_sf"/>
</dbReference>
<evidence type="ECO:0000313" key="9">
    <source>
        <dbReference type="EMBL" id="RVU36786.1"/>
    </source>
</evidence>
<accession>A0A3S2Y3E6</accession>
<name>A0A3S2Y3E6_9PROT</name>
<dbReference type="GO" id="GO:0046168">
    <property type="term" value="P:glycerol-3-phosphate catabolic process"/>
    <property type="evidence" value="ECO:0007669"/>
    <property type="project" value="TreeGrafter"/>
</dbReference>
<keyword evidence="4" id="KW-0274">FAD</keyword>
<comment type="caution">
    <text evidence="9">The sequence shown here is derived from an EMBL/GenBank/DDBJ whole genome shotgun (WGS) entry which is preliminary data.</text>
</comment>
<dbReference type="EMBL" id="SADE01000002">
    <property type="protein sequence ID" value="RVU36786.1"/>
    <property type="molecule type" value="Genomic_DNA"/>
</dbReference>
<dbReference type="Gene3D" id="1.10.8.870">
    <property type="entry name" value="Alpha-glycerophosphate oxidase, cap domain"/>
    <property type="match status" value="1"/>
</dbReference>
<evidence type="ECO:0000256" key="6">
    <source>
        <dbReference type="RuleBase" id="RU361217"/>
    </source>
</evidence>
<dbReference type="InterPro" id="IPR031656">
    <property type="entry name" value="DAO_C"/>
</dbReference>
<dbReference type="SUPFAM" id="SSF51905">
    <property type="entry name" value="FAD/NAD(P)-binding domain"/>
    <property type="match status" value="1"/>
</dbReference>
<evidence type="ECO:0000256" key="5">
    <source>
        <dbReference type="ARBA" id="ARBA00023002"/>
    </source>
</evidence>
<comment type="similarity">
    <text evidence="2 6">Belongs to the FAD-dependent glycerol-3-phosphate dehydrogenase family.</text>
</comment>
<keyword evidence="5 6" id="KW-0560">Oxidoreductase</keyword>
<dbReference type="PROSITE" id="PS00978">
    <property type="entry name" value="FAD_G3PDH_2"/>
    <property type="match status" value="1"/>
</dbReference>
<dbReference type="NCBIfam" id="NF009906">
    <property type="entry name" value="PRK13369.1"/>
    <property type="match status" value="1"/>
</dbReference>
<dbReference type="NCBIfam" id="NF008899">
    <property type="entry name" value="PRK12266.1"/>
    <property type="match status" value="1"/>
</dbReference>
<keyword evidence="10" id="KW-1185">Reference proteome</keyword>
<evidence type="ECO:0000256" key="3">
    <source>
        <dbReference type="ARBA" id="ARBA00022630"/>
    </source>
</evidence>
<evidence type="ECO:0000259" key="8">
    <source>
        <dbReference type="Pfam" id="PF16901"/>
    </source>
</evidence>
<dbReference type="Gene3D" id="3.30.9.10">
    <property type="entry name" value="D-Amino Acid Oxidase, subunit A, domain 2"/>
    <property type="match status" value="1"/>
</dbReference>
<dbReference type="Proteomes" id="UP000287447">
    <property type="component" value="Unassembled WGS sequence"/>
</dbReference>
<protein>
    <recommendedName>
        <fullName evidence="6">Glycerol-3-phosphate dehydrogenase</fullName>
        <ecNumber evidence="6">1.1.5.3</ecNumber>
    </recommendedName>
</protein>
<proteinExistence type="inferred from homology"/>
<dbReference type="GO" id="GO:0004368">
    <property type="term" value="F:glycerol-3-phosphate dehydrogenase (quinone) activity"/>
    <property type="evidence" value="ECO:0007669"/>
    <property type="project" value="UniProtKB-EC"/>
</dbReference>
<dbReference type="Pfam" id="PF01266">
    <property type="entry name" value="DAO"/>
    <property type="match status" value="1"/>
</dbReference>
<evidence type="ECO:0000256" key="2">
    <source>
        <dbReference type="ARBA" id="ARBA00007330"/>
    </source>
</evidence>
<dbReference type="Gene3D" id="6.10.250.1890">
    <property type="match status" value="1"/>
</dbReference>
<evidence type="ECO:0000256" key="4">
    <source>
        <dbReference type="ARBA" id="ARBA00022827"/>
    </source>
</evidence>
<dbReference type="Pfam" id="PF16901">
    <property type="entry name" value="DAO_C"/>
    <property type="match status" value="1"/>
</dbReference>